<dbReference type="HAMAP" id="MF_00649">
    <property type="entry name" value="DNA_gyrase_inhibitor_YacG"/>
    <property type="match status" value="1"/>
</dbReference>
<evidence type="ECO:0000256" key="3">
    <source>
        <dbReference type="HAMAP-Rule" id="MF_00649"/>
    </source>
</evidence>
<dbReference type="InterPro" id="IPR005584">
    <property type="entry name" value="DNA_gyrase_inhibitor_YacG"/>
</dbReference>
<dbReference type="Proteomes" id="UP000182649">
    <property type="component" value="Unassembled WGS sequence"/>
</dbReference>
<dbReference type="InterPro" id="IPR013088">
    <property type="entry name" value="Znf_NHR/GATA"/>
</dbReference>
<evidence type="ECO:0000256" key="2">
    <source>
        <dbReference type="ARBA" id="ARBA00022833"/>
    </source>
</evidence>
<dbReference type="Gene3D" id="3.30.50.10">
    <property type="entry name" value="Erythroid Transcription Factor GATA-1, subunit A"/>
    <property type="match status" value="1"/>
</dbReference>
<dbReference type="EMBL" id="FPBZ01000003">
    <property type="protein sequence ID" value="SFU42402.1"/>
    <property type="molecule type" value="Genomic_DNA"/>
</dbReference>
<feature type="binding site" evidence="3">
    <location>
        <position position="27"/>
    </location>
    <ligand>
        <name>Zn(2+)</name>
        <dbReference type="ChEBI" id="CHEBI:29105"/>
    </ligand>
</feature>
<evidence type="ECO:0000313" key="5">
    <source>
        <dbReference type="EMBL" id="SFU42402.1"/>
    </source>
</evidence>
<accession>A0A1I7G1S7</accession>
<comment type="similarity">
    <text evidence="3">Belongs to the DNA gyrase inhibitor YacG family.</text>
</comment>
<dbReference type="NCBIfam" id="NF001638">
    <property type="entry name" value="PRK00418.1"/>
    <property type="match status" value="1"/>
</dbReference>
<comment type="subunit">
    <text evidence="3">Interacts with GyrB.</text>
</comment>
<evidence type="ECO:0000313" key="6">
    <source>
        <dbReference type="Proteomes" id="UP000182649"/>
    </source>
</evidence>
<organism evidence="5 6">
    <name type="scientific">Nitrosospira multiformis</name>
    <dbReference type="NCBI Taxonomy" id="1231"/>
    <lineage>
        <taxon>Bacteria</taxon>
        <taxon>Pseudomonadati</taxon>
        <taxon>Pseudomonadota</taxon>
        <taxon>Betaproteobacteria</taxon>
        <taxon>Nitrosomonadales</taxon>
        <taxon>Nitrosomonadaceae</taxon>
        <taxon>Nitrosospira</taxon>
    </lineage>
</organism>
<dbReference type="GO" id="GO:0006355">
    <property type="term" value="P:regulation of DNA-templated transcription"/>
    <property type="evidence" value="ECO:0007669"/>
    <property type="project" value="InterPro"/>
</dbReference>
<feature type="region of interest" description="Disordered" evidence="4">
    <location>
        <begin position="44"/>
        <end position="65"/>
    </location>
</feature>
<feature type="binding site" evidence="3">
    <location>
        <position position="11"/>
    </location>
    <ligand>
        <name>Zn(2+)</name>
        <dbReference type="ChEBI" id="CHEBI:29105"/>
    </ligand>
</feature>
<dbReference type="Pfam" id="PF03884">
    <property type="entry name" value="YacG"/>
    <property type="match status" value="1"/>
</dbReference>
<dbReference type="GO" id="GO:0008270">
    <property type="term" value="F:zinc ion binding"/>
    <property type="evidence" value="ECO:0007669"/>
    <property type="project" value="UniProtKB-UniRule"/>
</dbReference>
<dbReference type="PANTHER" id="PTHR36150:SF1">
    <property type="entry name" value="DNA GYRASE INHIBITOR YACG"/>
    <property type="match status" value="1"/>
</dbReference>
<dbReference type="AlphaFoldDB" id="A0A1I7G1S7"/>
<dbReference type="OrthoDB" id="9809663at2"/>
<feature type="binding site" evidence="3">
    <location>
        <position position="31"/>
    </location>
    <ligand>
        <name>Zn(2+)</name>
        <dbReference type="ChEBI" id="CHEBI:29105"/>
    </ligand>
</feature>
<protein>
    <recommendedName>
        <fullName evidence="3">DNA gyrase inhibitor YacG</fullName>
    </recommendedName>
</protein>
<keyword evidence="1 3" id="KW-0479">Metal-binding</keyword>
<proteinExistence type="inferred from homology"/>
<dbReference type="PANTHER" id="PTHR36150">
    <property type="entry name" value="DNA GYRASE INHIBITOR YACG"/>
    <property type="match status" value="1"/>
</dbReference>
<evidence type="ECO:0000256" key="4">
    <source>
        <dbReference type="SAM" id="MobiDB-lite"/>
    </source>
</evidence>
<reference evidence="5 6" key="1">
    <citation type="submission" date="2016-10" db="EMBL/GenBank/DDBJ databases">
        <authorList>
            <person name="de Groot N.N."/>
        </authorList>
    </citation>
    <scope>NUCLEOTIDE SEQUENCE [LARGE SCALE GENOMIC DNA]</scope>
    <source>
        <strain evidence="5 6">Nl14</strain>
    </source>
</reference>
<gene>
    <name evidence="3" type="primary">yacG</name>
    <name evidence="5" type="ORF">SAMN05216417_10377</name>
</gene>
<dbReference type="RefSeq" id="WP_074973402.1">
    <property type="nucleotide sequence ID" value="NZ_FPBZ01000003.1"/>
</dbReference>
<dbReference type="SUPFAM" id="SSF57716">
    <property type="entry name" value="Glucocorticoid receptor-like (DNA-binding domain)"/>
    <property type="match status" value="1"/>
</dbReference>
<comment type="cofactor">
    <cofactor evidence="3">
        <name>Zn(2+)</name>
        <dbReference type="ChEBI" id="CHEBI:29105"/>
    </cofactor>
    <text evidence="3">Binds 1 zinc ion.</text>
</comment>
<comment type="function">
    <text evidence="3">Inhibits all the catalytic activities of DNA gyrase by preventing its interaction with DNA. Acts by binding directly to the C-terminal domain of GyrB, which probably disrupts DNA binding by the gyrase.</text>
</comment>
<feature type="compositionally biased region" description="Basic and acidic residues" evidence="4">
    <location>
        <begin position="48"/>
        <end position="65"/>
    </location>
</feature>
<name>A0A1I7G1S7_9PROT</name>
<keyword evidence="2 3" id="KW-0862">Zinc</keyword>
<sequence length="65" mass="7347">MKRPVVNCPQCGKSIVWDNSNPFRPFCSERCKLIDLGQWAAESYRIPDTGKDSEKQESDPSGSEK</sequence>
<feature type="binding site" evidence="3">
    <location>
        <position position="8"/>
    </location>
    <ligand>
        <name>Zn(2+)</name>
        <dbReference type="ChEBI" id="CHEBI:29105"/>
    </ligand>
</feature>
<dbReference type="GO" id="GO:0008657">
    <property type="term" value="F:DNA topoisomerase type II (double strand cut, ATP-hydrolyzing) inhibitor activity"/>
    <property type="evidence" value="ECO:0007669"/>
    <property type="project" value="UniProtKB-UniRule"/>
</dbReference>
<evidence type="ECO:0000256" key="1">
    <source>
        <dbReference type="ARBA" id="ARBA00022723"/>
    </source>
</evidence>